<reference evidence="2" key="1">
    <citation type="submission" date="2014-11" db="EMBL/GenBank/DDBJ databases">
        <authorList>
            <person name="Amaro Gonzalez C."/>
        </authorList>
    </citation>
    <scope>NUCLEOTIDE SEQUENCE</scope>
</reference>
<reference evidence="2" key="2">
    <citation type="journal article" date="2015" name="Fish Shellfish Immunol.">
        <title>Early steps in the European eel (Anguilla anguilla)-Vibrio vulnificus interaction in the gills: Role of the RtxA13 toxin.</title>
        <authorList>
            <person name="Callol A."/>
            <person name="Pajuelo D."/>
            <person name="Ebbesson L."/>
            <person name="Teles M."/>
            <person name="MacKenzie S."/>
            <person name="Amaro C."/>
        </authorList>
    </citation>
    <scope>NUCLEOTIDE SEQUENCE</scope>
</reference>
<keyword evidence="1" id="KW-0732">Signal</keyword>
<evidence type="ECO:0000313" key="2">
    <source>
        <dbReference type="EMBL" id="JAH35858.1"/>
    </source>
</evidence>
<sequence>MFLSIHSFWAGLKVILWYFWFECDPAVVQLNRICFDRAIAYPF</sequence>
<dbReference type="AlphaFoldDB" id="A0A0E9S5Q4"/>
<name>A0A0E9S5Q4_ANGAN</name>
<proteinExistence type="predicted"/>
<evidence type="ECO:0000256" key="1">
    <source>
        <dbReference type="SAM" id="SignalP"/>
    </source>
</evidence>
<feature type="chain" id="PRO_5002432001" evidence="1">
    <location>
        <begin position="31"/>
        <end position="43"/>
    </location>
</feature>
<organism evidence="2">
    <name type="scientific">Anguilla anguilla</name>
    <name type="common">European freshwater eel</name>
    <name type="synonym">Muraena anguilla</name>
    <dbReference type="NCBI Taxonomy" id="7936"/>
    <lineage>
        <taxon>Eukaryota</taxon>
        <taxon>Metazoa</taxon>
        <taxon>Chordata</taxon>
        <taxon>Craniata</taxon>
        <taxon>Vertebrata</taxon>
        <taxon>Euteleostomi</taxon>
        <taxon>Actinopterygii</taxon>
        <taxon>Neopterygii</taxon>
        <taxon>Teleostei</taxon>
        <taxon>Anguilliformes</taxon>
        <taxon>Anguillidae</taxon>
        <taxon>Anguilla</taxon>
    </lineage>
</organism>
<accession>A0A0E9S5Q4</accession>
<feature type="signal peptide" evidence="1">
    <location>
        <begin position="1"/>
        <end position="30"/>
    </location>
</feature>
<dbReference type="EMBL" id="GBXM01072719">
    <property type="protein sequence ID" value="JAH35858.1"/>
    <property type="molecule type" value="Transcribed_RNA"/>
</dbReference>
<protein>
    <submittedName>
        <fullName evidence="2">Uncharacterized protein</fullName>
    </submittedName>
</protein>